<dbReference type="Proteomes" id="UP001054945">
    <property type="component" value="Unassembled WGS sequence"/>
</dbReference>
<reference evidence="1 2" key="1">
    <citation type="submission" date="2021-06" db="EMBL/GenBank/DDBJ databases">
        <title>Caerostris extrusa draft genome.</title>
        <authorList>
            <person name="Kono N."/>
            <person name="Arakawa K."/>
        </authorList>
    </citation>
    <scope>NUCLEOTIDE SEQUENCE [LARGE SCALE GENOMIC DNA]</scope>
</reference>
<accession>A0AAV4UC64</accession>
<keyword evidence="2" id="KW-1185">Reference proteome</keyword>
<dbReference type="AlphaFoldDB" id="A0AAV4UC64"/>
<protein>
    <submittedName>
        <fullName evidence="1">Uncharacterized protein</fullName>
    </submittedName>
</protein>
<evidence type="ECO:0000313" key="1">
    <source>
        <dbReference type="EMBL" id="GIY55321.1"/>
    </source>
</evidence>
<gene>
    <name evidence="1" type="ORF">CEXT_597841</name>
</gene>
<name>A0AAV4UC64_CAEEX</name>
<comment type="caution">
    <text evidence="1">The sequence shown here is derived from an EMBL/GenBank/DDBJ whole genome shotgun (WGS) entry which is preliminary data.</text>
</comment>
<organism evidence="1 2">
    <name type="scientific">Caerostris extrusa</name>
    <name type="common">Bark spider</name>
    <name type="synonym">Caerostris bankana</name>
    <dbReference type="NCBI Taxonomy" id="172846"/>
    <lineage>
        <taxon>Eukaryota</taxon>
        <taxon>Metazoa</taxon>
        <taxon>Ecdysozoa</taxon>
        <taxon>Arthropoda</taxon>
        <taxon>Chelicerata</taxon>
        <taxon>Arachnida</taxon>
        <taxon>Araneae</taxon>
        <taxon>Araneomorphae</taxon>
        <taxon>Entelegynae</taxon>
        <taxon>Araneoidea</taxon>
        <taxon>Araneidae</taxon>
        <taxon>Caerostris</taxon>
    </lineage>
</organism>
<sequence>MGPNDSTPLTVDPAVTLISLSTCNQKLWPPMTERGHPLTVVPAVTLISLSTCKYRSPSERHLQEDIGIRYRIPL</sequence>
<evidence type="ECO:0000313" key="2">
    <source>
        <dbReference type="Proteomes" id="UP001054945"/>
    </source>
</evidence>
<dbReference type="EMBL" id="BPLR01012631">
    <property type="protein sequence ID" value="GIY55321.1"/>
    <property type="molecule type" value="Genomic_DNA"/>
</dbReference>
<proteinExistence type="predicted"/>